<dbReference type="InterPro" id="IPR005835">
    <property type="entry name" value="NTP_transferase_dom"/>
</dbReference>
<dbReference type="CDD" id="cd06422">
    <property type="entry name" value="NTP_transferase_like_1"/>
    <property type="match status" value="1"/>
</dbReference>
<evidence type="ECO:0000256" key="1">
    <source>
        <dbReference type="ARBA" id="ARBA00022679"/>
    </source>
</evidence>
<evidence type="ECO:0000313" key="5">
    <source>
        <dbReference type="Proteomes" id="UP000051386"/>
    </source>
</evidence>
<dbReference type="SUPFAM" id="SSF53448">
    <property type="entry name" value="Nucleotide-diphospho-sugar transferases"/>
    <property type="match status" value="1"/>
</dbReference>
<dbReference type="AlphaFoldDB" id="A0A0R0DA55"/>
<dbReference type="PATRIC" id="fig|517011.3.peg.1174"/>
<dbReference type="InterPro" id="IPR029044">
    <property type="entry name" value="Nucleotide-diphossugar_trans"/>
</dbReference>
<dbReference type="Pfam" id="PF00483">
    <property type="entry name" value="NTP_transferase"/>
    <property type="match status" value="1"/>
</dbReference>
<proteinExistence type="predicted"/>
<organism evidence="4 5">
    <name type="scientific">Stenotrophomonas chelatiphaga</name>
    <dbReference type="NCBI Taxonomy" id="517011"/>
    <lineage>
        <taxon>Bacteria</taxon>
        <taxon>Pseudomonadati</taxon>
        <taxon>Pseudomonadota</taxon>
        <taxon>Gammaproteobacteria</taxon>
        <taxon>Lysobacterales</taxon>
        <taxon>Lysobacteraceae</taxon>
        <taxon>Stenotrophomonas</taxon>
    </lineage>
</organism>
<keyword evidence="1 4" id="KW-0808">Transferase</keyword>
<accession>A0A0R0DA55</accession>
<reference evidence="4 5" key="1">
    <citation type="submission" date="2015-05" db="EMBL/GenBank/DDBJ databases">
        <title>Genome sequencing and analysis of members of genus Stenotrophomonas.</title>
        <authorList>
            <person name="Patil P.P."/>
            <person name="Midha S."/>
            <person name="Patil P.B."/>
        </authorList>
    </citation>
    <scope>NUCLEOTIDE SEQUENCE [LARGE SCALE GENOMIC DNA]</scope>
    <source>
        <strain evidence="4 5">DSM 21508</strain>
    </source>
</reference>
<dbReference type="Proteomes" id="UP000051386">
    <property type="component" value="Unassembled WGS sequence"/>
</dbReference>
<dbReference type="EMBL" id="LDJK01000028">
    <property type="protein sequence ID" value="KRG74259.1"/>
    <property type="molecule type" value="Genomic_DNA"/>
</dbReference>
<dbReference type="PANTHER" id="PTHR43584">
    <property type="entry name" value="NUCLEOTIDYL TRANSFERASE"/>
    <property type="match status" value="1"/>
</dbReference>
<dbReference type="NCBIfam" id="NF045761">
    <property type="entry name" value="NAMPUrTaseMurU"/>
    <property type="match status" value="1"/>
</dbReference>
<dbReference type="Gene3D" id="3.90.550.10">
    <property type="entry name" value="Spore Coat Polysaccharide Biosynthesis Protein SpsA, Chain A"/>
    <property type="match status" value="1"/>
</dbReference>
<sequence>MKALIFAAGLGERMRPLTLHTPKPLLPVAGKPLIVWHLERLAALGVREVVVNISWLAGAFAPTLGDGSQWGMRLHFVNEGDTPLETGGGILNALPALGDAPFLVVNGDIWTDLDFATLPREPAGQAHLVMVDNPAQHPHGDYRLDAEGVLHHDRAGDCLTYAGIGVYRPSIVADWRQVIGTAAGSERTPPRFSVVPLQKHFMAQGLVTGQHHRGRWTDVGTVDRLRALEAALGWSNG</sequence>
<dbReference type="RefSeq" id="WP_057508075.1">
    <property type="nucleotide sequence ID" value="NZ_LDJK01000028.1"/>
</dbReference>
<feature type="domain" description="Nucleotidyl transferase" evidence="3">
    <location>
        <begin position="2"/>
        <end position="126"/>
    </location>
</feature>
<gene>
    <name evidence="4" type="ORF">ABB28_07735</name>
</gene>
<evidence type="ECO:0000313" key="4">
    <source>
        <dbReference type="EMBL" id="KRG74259.1"/>
    </source>
</evidence>
<dbReference type="InterPro" id="IPR050065">
    <property type="entry name" value="GlmU-like"/>
</dbReference>
<evidence type="ECO:0000256" key="2">
    <source>
        <dbReference type="ARBA" id="ARBA00022695"/>
    </source>
</evidence>
<dbReference type="InterPro" id="IPR054790">
    <property type="entry name" value="MurU"/>
</dbReference>
<keyword evidence="5" id="KW-1185">Reference proteome</keyword>
<protein>
    <submittedName>
        <fullName evidence="4">Mannose-1-phosphate guanylyltransferase</fullName>
    </submittedName>
</protein>
<dbReference type="GO" id="GO:0016779">
    <property type="term" value="F:nucleotidyltransferase activity"/>
    <property type="evidence" value="ECO:0007669"/>
    <property type="project" value="UniProtKB-KW"/>
</dbReference>
<keyword evidence="2 4" id="KW-0548">Nucleotidyltransferase</keyword>
<evidence type="ECO:0000259" key="3">
    <source>
        <dbReference type="Pfam" id="PF00483"/>
    </source>
</evidence>
<dbReference type="PANTHER" id="PTHR43584:SF8">
    <property type="entry name" value="N-ACETYLMURAMATE ALPHA-1-PHOSPHATE URIDYLYLTRANSFERASE"/>
    <property type="match status" value="1"/>
</dbReference>
<name>A0A0R0DA55_9GAMM</name>
<comment type="caution">
    <text evidence="4">The sequence shown here is derived from an EMBL/GenBank/DDBJ whole genome shotgun (WGS) entry which is preliminary data.</text>
</comment>